<keyword evidence="1" id="KW-1185">Reference proteome</keyword>
<sequence>MNTATRIARYLVAKLSKINATNAKKTDKVDEVWSCREKVDKVVLIEKVIKSMNSKNPL</sequence>
<dbReference type="WBParaSite" id="nRc.2.0.1.t44452-RA">
    <property type="protein sequence ID" value="nRc.2.0.1.t44452-RA"/>
    <property type="gene ID" value="nRc.2.0.1.g44452"/>
</dbReference>
<name>A0A915L059_ROMCU</name>
<protein>
    <submittedName>
        <fullName evidence="2">Uncharacterized protein</fullName>
    </submittedName>
</protein>
<evidence type="ECO:0000313" key="1">
    <source>
        <dbReference type="Proteomes" id="UP000887565"/>
    </source>
</evidence>
<accession>A0A915L059</accession>
<reference evidence="2" key="1">
    <citation type="submission" date="2022-11" db="UniProtKB">
        <authorList>
            <consortium name="WormBaseParasite"/>
        </authorList>
    </citation>
    <scope>IDENTIFICATION</scope>
</reference>
<proteinExistence type="predicted"/>
<dbReference type="AlphaFoldDB" id="A0A915L059"/>
<evidence type="ECO:0000313" key="2">
    <source>
        <dbReference type="WBParaSite" id="nRc.2.0.1.t44452-RA"/>
    </source>
</evidence>
<organism evidence="1 2">
    <name type="scientific">Romanomermis culicivorax</name>
    <name type="common">Nematode worm</name>
    <dbReference type="NCBI Taxonomy" id="13658"/>
    <lineage>
        <taxon>Eukaryota</taxon>
        <taxon>Metazoa</taxon>
        <taxon>Ecdysozoa</taxon>
        <taxon>Nematoda</taxon>
        <taxon>Enoplea</taxon>
        <taxon>Dorylaimia</taxon>
        <taxon>Mermithida</taxon>
        <taxon>Mermithoidea</taxon>
        <taxon>Mermithidae</taxon>
        <taxon>Romanomermis</taxon>
    </lineage>
</organism>
<dbReference type="Proteomes" id="UP000887565">
    <property type="component" value="Unplaced"/>
</dbReference>